<organism evidence="2 3">
    <name type="scientific">Halorubrum tibetense</name>
    <dbReference type="NCBI Taxonomy" id="175631"/>
    <lineage>
        <taxon>Archaea</taxon>
        <taxon>Methanobacteriati</taxon>
        <taxon>Methanobacteriota</taxon>
        <taxon>Stenosarchaea group</taxon>
        <taxon>Halobacteria</taxon>
        <taxon>Halobacteriales</taxon>
        <taxon>Haloferacaceae</taxon>
        <taxon>Halorubrum</taxon>
    </lineage>
</organism>
<evidence type="ECO:0000256" key="1">
    <source>
        <dbReference type="SAM" id="MobiDB-lite"/>
    </source>
</evidence>
<feature type="compositionally biased region" description="Low complexity" evidence="1">
    <location>
        <begin position="112"/>
        <end position="122"/>
    </location>
</feature>
<evidence type="ECO:0000313" key="2">
    <source>
        <dbReference type="EMBL" id="MFC6752272.1"/>
    </source>
</evidence>
<gene>
    <name evidence="2" type="ORF">ACFQEU_02125</name>
</gene>
<name>A0ABD5S6X5_9EURY</name>
<dbReference type="AlphaFoldDB" id="A0ABD5S6X5"/>
<protein>
    <submittedName>
        <fullName evidence="2">Zn-ribbon containing protein</fullName>
    </submittedName>
</protein>
<feature type="region of interest" description="Disordered" evidence="1">
    <location>
        <begin position="10"/>
        <end position="196"/>
    </location>
</feature>
<evidence type="ECO:0000313" key="3">
    <source>
        <dbReference type="Proteomes" id="UP001596442"/>
    </source>
</evidence>
<keyword evidence="3" id="KW-1185">Reference proteome</keyword>
<dbReference type="Pfam" id="PF09845">
    <property type="entry name" value="OapC"/>
    <property type="match status" value="2"/>
</dbReference>
<reference evidence="2 3" key="1">
    <citation type="journal article" date="2019" name="Int. J. Syst. Evol. Microbiol.">
        <title>The Global Catalogue of Microorganisms (GCM) 10K type strain sequencing project: providing services to taxonomists for standard genome sequencing and annotation.</title>
        <authorList>
            <consortium name="The Broad Institute Genomics Platform"/>
            <consortium name="The Broad Institute Genome Sequencing Center for Infectious Disease"/>
            <person name="Wu L."/>
            <person name="Ma J."/>
        </authorList>
    </citation>
    <scope>NUCLEOTIDE SEQUENCE [LARGE SCALE GENOMIC DNA]</scope>
    <source>
        <strain evidence="2 3">CGMCC 1.3239</strain>
    </source>
</reference>
<feature type="compositionally biased region" description="Basic and acidic residues" evidence="1">
    <location>
        <begin position="123"/>
        <end position="136"/>
    </location>
</feature>
<dbReference type="InterPro" id="IPR018645">
    <property type="entry name" value="OapC-like"/>
</dbReference>
<dbReference type="RefSeq" id="WP_379778760.1">
    <property type="nucleotide sequence ID" value="NZ_JBHSWW010000013.1"/>
</dbReference>
<feature type="compositionally biased region" description="Polar residues" evidence="1">
    <location>
        <begin position="60"/>
        <end position="86"/>
    </location>
</feature>
<comment type="caution">
    <text evidence="2">The sequence shown here is derived from an EMBL/GenBank/DDBJ whole genome shotgun (WGS) entry which is preliminary data.</text>
</comment>
<dbReference type="Proteomes" id="UP001596442">
    <property type="component" value="Unassembled WGS sequence"/>
</dbReference>
<proteinExistence type="predicted"/>
<sequence>MPHQCIECGRTFPDGSKEMLSGCPDCGGNKFQFRPRNKAKSEKTAETEGSEPGSVKENEPTTNEPVPNQPTTNEPVPNQPTTSEPTPDQPDRDDTESEPAREPPTTSDRDGSSPVTASSPSSTDRDSNEPKRKSGDSDTSNTATDAEQLRDDGTEDTAQASARSDVVTPDELDRASQDVAGPDPSEVDNETAPRPDVDELRHELNEQFESIRIVSPGQYELNLMELYDRQEYIISLQEDGRYVIEMPDAWGVSDE</sequence>
<dbReference type="EMBL" id="JBHSWW010000013">
    <property type="protein sequence ID" value="MFC6752272.1"/>
    <property type="molecule type" value="Genomic_DNA"/>
</dbReference>
<accession>A0ABD5S6X5</accession>